<comment type="caution">
    <text evidence="9">The sequence shown here is derived from an EMBL/GenBank/DDBJ whole genome shotgun (WGS) entry which is preliminary data.</text>
</comment>
<keyword evidence="4 5" id="KW-0413">Isomerase</keyword>
<dbReference type="PROSITE" id="PS51257">
    <property type="entry name" value="PROKAR_LIPOPROTEIN"/>
    <property type="match status" value="1"/>
</dbReference>
<dbReference type="InterPro" id="IPR046357">
    <property type="entry name" value="PPIase_dom_sf"/>
</dbReference>
<dbReference type="PROSITE" id="PS50059">
    <property type="entry name" value="FKBP_PPIASE"/>
    <property type="match status" value="1"/>
</dbReference>
<organism evidence="9 10">
    <name type="scientific">Flavobacterium potami</name>
    <dbReference type="NCBI Taxonomy" id="2872310"/>
    <lineage>
        <taxon>Bacteria</taxon>
        <taxon>Pseudomonadati</taxon>
        <taxon>Bacteroidota</taxon>
        <taxon>Flavobacteriia</taxon>
        <taxon>Flavobacteriales</taxon>
        <taxon>Flavobacteriaceae</taxon>
        <taxon>Flavobacterium</taxon>
    </lineage>
</organism>
<dbReference type="GO" id="GO:0003755">
    <property type="term" value="F:peptidyl-prolyl cis-trans isomerase activity"/>
    <property type="evidence" value="ECO:0007669"/>
    <property type="project" value="UniProtKB-UniRule"/>
</dbReference>
<dbReference type="AlphaFoldDB" id="A0A9X1H3Q5"/>
<comment type="catalytic activity">
    <reaction evidence="1 5 6">
        <text>[protein]-peptidylproline (omega=180) = [protein]-peptidylproline (omega=0)</text>
        <dbReference type="Rhea" id="RHEA:16237"/>
        <dbReference type="Rhea" id="RHEA-COMP:10747"/>
        <dbReference type="Rhea" id="RHEA-COMP:10748"/>
        <dbReference type="ChEBI" id="CHEBI:83833"/>
        <dbReference type="ChEBI" id="CHEBI:83834"/>
        <dbReference type="EC" id="5.2.1.8"/>
    </reaction>
</comment>
<evidence type="ECO:0000256" key="4">
    <source>
        <dbReference type="ARBA" id="ARBA00023235"/>
    </source>
</evidence>
<comment type="similarity">
    <text evidence="2 6">Belongs to the FKBP-type PPIase family.</text>
</comment>
<evidence type="ECO:0000256" key="3">
    <source>
        <dbReference type="ARBA" id="ARBA00023110"/>
    </source>
</evidence>
<evidence type="ECO:0000313" key="9">
    <source>
        <dbReference type="EMBL" id="MBZ4033209.1"/>
    </source>
</evidence>
<keyword evidence="10" id="KW-1185">Reference proteome</keyword>
<evidence type="ECO:0000256" key="6">
    <source>
        <dbReference type="RuleBase" id="RU003915"/>
    </source>
</evidence>
<feature type="chain" id="PRO_5040902506" description="Peptidyl-prolyl cis-trans isomerase" evidence="7">
    <location>
        <begin position="20"/>
        <end position="157"/>
    </location>
</feature>
<dbReference type="PANTHER" id="PTHR43811:SF19">
    <property type="entry name" value="39 KDA FK506-BINDING NUCLEAR PROTEIN"/>
    <property type="match status" value="1"/>
</dbReference>
<keyword evidence="3 5" id="KW-0697">Rotamase</keyword>
<dbReference type="EMBL" id="JAINUY010000001">
    <property type="protein sequence ID" value="MBZ4033209.1"/>
    <property type="molecule type" value="Genomic_DNA"/>
</dbReference>
<dbReference type="PANTHER" id="PTHR43811">
    <property type="entry name" value="FKBP-TYPE PEPTIDYL-PROLYL CIS-TRANS ISOMERASE FKPA"/>
    <property type="match status" value="1"/>
</dbReference>
<evidence type="ECO:0000256" key="2">
    <source>
        <dbReference type="ARBA" id="ARBA00006577"/>
    </source>
</evidence>
<feature type="signal peptide" evidence="7">
    <location>
        <begin position="1"/>
        <end position="19"/>
    </location>
</feature>
<feature type="domain" description="PPIase FKBP-type" evidence="8">
    <location>
        <begin position="73"/>
        <end position="156"/>
    </location>
</feature>
<reference evidence="9 10" key="1">
    <citation type="journal article" date="2023" name="Antonie Van Leeuwenhoek">
        <title>Flavobacterium potami sp. nov., a multi-metal resistance genes harbouring bacterium isolated from shallow river silt.</title>
        <authorList>
            <person name="Li S."/>
            <person name="Mao S."/>
            <person name="Mu W."/>
            <person name="Guo B."/>
            <person name="Li C."/>
            <person name="Zhu Q."/>
            <person name="Hou X."/>
            <person name="Zhao Y."/>
            <person name="Wei S."/>
            <person name="Liu H."/>
            <person name="Liu A."/>
        </authorList>
    </citation>
    <scope>NUCLEOTIDE SEQUENCE [LARGE SCALE GENOMIC DNA]</scope>
    <source>
        <strain evidence="9 10">17A</strain>
    </source>
</reference>
<evidence type="ECO:0000256" key="7">
    <source>
        <dbReference type="SAM" id="SignalP"/>
    </source>
</evidence>
<dbReference type="Proteomes" id="UP001139366">
    <property type="component" value="Unassembled WGS sequence"/>
</dbReference>
<dbReference type="SUPFAM" id="SSF54534">
    <property type="entry name" value="FKBP-like"/>
    <property type="match status" value="1"/>
</dbReference>
<dbReference type="RefSeq" id="WP_223704052.1">
    <property type="nucleotide sequence ID" value="NZ_JAINUY010000001.1"/>
</dbReference>
<evidence type="ECO:0000313" key="10">
    <source>
        <dbReference type="Proteomes" id="UP001139366"/>
    </source>
</evidence>
<name>A0A9X1H3Q5_9FLAO</name>
<dbReference type="EC" id="5.2.1.8" evidence="6"/>
<accession>A0A9X1H3Q5</accession>
<proteinExistence type="inferred from homology"/>
<protein>
    <recommendedName>
        <fullName evidence="6">Peptidyl-prolyl cis-trans isomerase</fullName>
        <ecNumber evidence="6">5.2.1.8</ecNumber>
    </recommendedName>
</protein>
<evidence type="ECO:0000259" key="8">
    <source>
        <dbReference type="PROSITE" id="PS50059"/>
    </source>
</evidence>
<evidence type="ECO:0000256" key="5">
    <source>
        <dbReference type="PROSITE-ProRule" id="PRU00277"/>
    </source>
</evidence>
<sequence>MKKLLFGLFALTLFISCTSSDKETLSPPKDYTAENDKEITDYLTKNNLTATKSSTGLYYIITEPGTGAQPTASSTVKVAYKGYYTNGNVFDQSTAAGIEFPLSGVIKGWTEGITYFKEGGSGVLLIPAHLGYGSYPRGGIPAGSVLLFDVKLISVSK</sequence>
<dbReference type="Pfam" id="PF00254">
    <property type="entry name" value="FKBP_C"/>
    <property type="match status" value="1"/>
</dbReference>
<gene>
    <name evidence="9" type="ORF">K6T82_00400</name>
</gene>
<dbReference type="Gene3D" id="3.10.50.40">
    <property type="match status" value="1"/>
</dbReference>
<dbReference type="InterPro" id="IPR001179">
    <property type="entry name" value="PPIase_FKBP_dom"/>
</dbReference>
<evidence type="ECO:0000256" key="1">
    <source>
        <dbReference type="ARBA" id="ARBA00000971"/>
    </source>
</evidence>
<keyword evidence="7" id="KW-0732">Signal</keyword>